<accession>A0AAV1DR99</accession>
<reference evidence="2" key="1">
    <citation type="submission" date="2023-03" db="EMBL/GenBank/DDBJ databases">
        <authorList>
            <person name="Julca I."/>
        </authorList>
    </citation>
    <scope>NUCLEOTIDE SEQUENCE</scope>
</reference>
<dbReference type="InterPro" id="IPR006566">
    <property type="entry name" value="FBD"/>
</dbReference>
<sequence>MARASGSVRKAMKGSSDDDRISNLPDSMIFHILSFLQTKDVVVTSVLSKRWKSFWTKVNTLEFKSRDEDKKESKGNKSMTFPQFVNNVLFRNDAQHLDKFRLRWIDSGCNAWYVNMWVNQAIIRNVRYLCLRVDNSDIRLPSNLFTSGTLETLLSQGHFLFKVPQVVCLPKLKVLGLNDVIYESAESFQTLISSCPVLEHLFIQCSGLHDSKILYKISSASLRTLHMCSKNSPAYRIQGTGKLEIDAPLLEWMYLEDYNWKEFSVTCPASLTNVILSFNLSGCPFDIGRCNLITNLIKTLNNVRSLELKGTIIKALSYTATPMSTTFERLTKLDIHCGCGEWSCLSSVLQCVNELQVLKFTKARCDQLCAHGECWSEPKDIPKCLSTRSLEEISFRGFQGLKDEIGMVSYVLKHGLGMRRIDLSSGVCEPKEELQILKKVMAIPSCSPASCEIYFNRDALPRCCCCRPPA</sequence>
<dbReference type="SMART" id="SM00579">
    <property type="entry name" value="FBD"/>
    <property type="match status" value="1"/>
</dbReference>
<dbReference type="InterPro" id="IPR055411">
    <property type="entry name" value="LRR_FXL15/At3g58940/PEG3-like"/>
</dbReference>
<gene>
    <name evidence="2" type="ORF">OLC1_LOCUS18071</name>
</gene>
<dbReference type="InterPro" id="IPR053781">
    <property type="entry name" value="F-box_AtFBL13-like"/>
</dbReference>
<organism evidence="2 3">
    <name type="scientific">Oldenlandia corymbosa var. corymbosa</name>
    <dbReference type="NCBI Taxonomy" id="529605"/>
    <lineage>
        <taxon>Eukaryota</taxon>
        <taxon>Viridiplantae</taxon>
        <taxon>Streptophyta</taxon>
        <taxon>Embryophyta</taxon>
        <taxon>Tracheophyta</taxon>
        <taxon>Spermatophyta</taxon>
        <taxon>Magnoliopsida</taxon>
        <taxon>eudicotyledons</taxon>
        <taxon>Gunneridae</taxon>
        <taxon>Pentapetalae</taxon>
        <taxon>asterids</taxon>
        <taxon>lamiids</taxon>
        <taxon>Gentianales</taxon>
        <taxon>Rubiaceae</taxon>
        <taxon>Rubioideae</taxon>
        <taxon>Spermacoceae</taxon>
        <taxon>Hedyotis-Oldenlandia complex</taxon>
        <taxon>Oldenlandia</taxon>
    </lineage>
</organism>
<dbReference type="SMART" id="SM00256">
    <property type="entry name" value="FBOX"/>
    <property type="match status" value="1"/>
</dbReference>
<dbReference type="EMBL" id="OX459123">
    <property type="protein sequence ID" value="CAI9110405.1"/>
    <property type="molecule type" value="Genomic_DNA"/>
</dbReference>
<name>A0AAV1DR99_OLDCO</name>
<dbReference type="InterPro" id="IPR036047">
    <property type="entry name" value="F-box-like_dom_sf"/>
</dbReference>
<keyword evidence="3" id="KW-1185">Reference proteome</keyword>
<proteinExistence type="predicted"/>
<feature type="domain" description="F-box" evidence="1">
    <location>
        <begin position="18"/>
        <end position="66"/>
    </location>
</feature>
<dbReference type="InterPro" id="IPR001810">
    <property type="entry name" value="F-box_dom"/>
</dbReference>
<dbReference type="Pfam" id="PF08387">
    <property type="entry name" value="FBD"/>
    <property type="match status" value="1"/>
</dbReference>
<dbReference type="SUPFAM" id="SSF81383">
    <property type="entry name" value="F-box domain"/>
    <property type="match status" value="1"/>
</dbReference>
<dbReference type="Pfam" id="PF24758">
    <property type="entry name" value="LRR_At5g56370"/>
    <property type="match status" value="1"/>
</dbReference>
<evidence type="ECO:0000313" key="3">
    <source>
        <dbReference type="Proteomes" id="UP001161247"/>
    </source>
</evidence>
<dbReference type="InterPro" id="IPR032675">
    <property type="entry name" value="LRR_dom_sf"/>
</dbReference>
<dbReference type="AlphaFoldDB" id="A0AAV1DR99"/>
<dbReference type="Pfam" id="PF00646">
    <property type="entry name" value="F-box"/>
    <property type="match status" value="1"/>
</dbReference>
<dbReference type="Proteomes" id="UP001161247">
    <property type="component" value="Chromosome 6"/>
</dbReference>
<dbReference type="CDD" id="cd22160">
    <property type="entry name" value="F-box_AtFBL13-like"/>
    <property type="match status" value="1"/>
</dbReference>
<evidence type="ECO:0000259" key="1">
    <source>
        <dbReference type="PROSITE" id="PS50181"/>
    </source>
</evidence>
<dbReference type="SUPFAM" id="SSF52058">
    <property type="entry name" value="L domain-like"/>
    <property type="match status" value="1"/>
</dbReference>
<dbReference type="PANTHER" id="PTHR31900:SF34">
    <property type="entry name" value="EMB|CAB62440.1-RELATED"/>
    <property type="match status" value="1"/>
</dbReference>
<evidence type="ECO:0000313" key="2">
    <source>
        <dbReference type="EMBL" id="CAI9110405.1"/>
    </source>
</evidence>
<dbReference type="PROSITE" id="PS50181">
    <property type="entry name" value="FBOX"/>
    <property type="match status" value="1"/>
</dbReference>
<dbReference type="Gene3D" id="3.80.10.10">
    <property type="entry name" value="Ribonuclease Inhibitor"/>
    <property type="match status" value="1"/>
</dbReference>
<dbReference type="Gene3D" id="1.20.1280.50">
    <property type="match status" value="1"/>
</dbReference>
<protein>
    <submittedName>
        <fullName evidence="2">OLC1v1010416C1</fullName>
    </submittedName>
</protein>
<dbReference type="InterPro" id="IPR050232">
    <property type="entry name" value="FBL13/AtMIF1-like"/>
</dbReference>
<dbReference type="PANTHER" id="PTHR31900">
    <property type="entry name" value="F-BOX/RNI SUPERFAMILY PROTEIN-RELATED"/>
    <property type="match status" value="1"/>
</dbReference>